<feature type="region of interest" description="Disordered" evidence="1">
    <location>
        <begin position="40"/>
        <end position="61"/>
    </location>
</feature>
<sequence>MPMNTKSCTGSKHPGVRKLQRLLNSRRRMKDIESHLQRLEVEAQDERSSTPEQQLNLNTAQRDLNNEFRTLSKERYELWTLICKMPNDIERTFLENRYYFGMSMKEVIEDMNYSEAQIYNIQRNAVKSFCQVFSKNK</sequence>
<dbReference type="InterPro" id="IPR010861">
    <property type="entry name" value="DUF1492"/>
</dbReference>
<name>A0A8S5NVG1_9CAUD</name>
<dbReference type="EMBL" id="BK015266">
    <property type="protein sequence ID" value="DAD98729.1"/>
    <property type="molecule type" value="Genomic_DNA"/>
</dbReference>
<accession>A0A8S5NVG1</accession>
<dbReference type="SUPFAM" id="SSF88659">
    <property type="entry name" value="Sigma3 and sigma4 domains of RNA polymerase sigma factors"/>
    <property type="match status" value="1"/>
</dbReference>
<evidence type="ECO:0000313" key="2">
    <source>
        <dbReference type="EMBL" id="DAD98729.1"/>
    </source>
</evidence>
<dbReference type="Pfam" id="PF07374">
    <property type="entry name" value="DUF1492"/>
    <property type="match status" value="1"/>
</dbReference>
<feature type="compositionally biased region" description="Basic and acidic residues" evidence="1">
    <location>
        <begin position="40"/>
        <end position="49"/>
    </location>
</feature>
<proteinExistence type="predicted"/>
<evidence type="ECO:0000256" key="1">
    <source>
        <dbReference type="SAM" id="MobiDB-lite"/>
    </source>
</evidence>
<protein>
    <submittedName>
        <fullName evidence="2">ECF sigma factor</fullName>
    </submittedName>
</protein>
<reference evidence="2" key="1">
    <citation type="journal article" date="2021" name="Proc. Natl. Acad. Sci. U.S.A.">
        <title>A Catalog of Tens of Thousands of Viruses from Human Metagenomes Reveals Hidden Associations with Chronic Diseases.</title>
        <authorList>
            <person name="Tisza M.J."/>
            <person name="Buck C.B."/>
        </authorList>
    </citation>
    <scope>NUCLEOTIDE SEQUENCE</scope>
    <source>
        <strain evidence="2">CtPT18</strain>
    </source>
</reference>
<organism evidence="2">
    <name type="scientific">Myoviridae sp. ctPT18</name>
    <dbReference type="NCBI Taxonomy" id="2825098"/>
    <lineage>
        <taxon>Viruses</taxon>
        <taxon>Duplodnaviria</taxon>
        <taxon>Heunggongvirae</taxon>
        <taxon>Uroviricota</taxon>
        <taxon>Caudoviricetes</taxon>
    </lineage>
</organism>
<dbReference type="InterPro" id="IPR013324">
    <property type="entry name" value="RNA_pol_sigma_r3/r4-like"/>
</dbReference>
<feature type="compositionally biased region" description="Polar residues" evidence="1">
    <location>
        <begin position="50"/>
        <end position="61"/>
    </location>
</feature>